<gene>
    <name evidence="1" type="ORF">M513_09530</name>
</gene>
<name>A0A085LX91_9BILA</name>
<dbReference type="EMBL" id="KL363267">
    <property type="protein sequence ID" value="KFD49587.1"/>
    <property type="molecule type" value="Genomic_DNA"/>
</dbReference>
<accession>A0A085LX91</accession>
<proteinExistence type="predicted"/>
<dbReference type="Proteomes" id="UP000030764">
    <property type="component" value="Unassembled WGS sequence"/>
</dbReference>
<protein>
    <submittedName>
        <fullName evidence="1">Uncharacterized protein</fullName>
    </submittedName>
</protein>
<keyword evidence="2" id="KW-1185">Reference proteome</keyword>
<organism evidence="1 2">
    <name type="scientific">Trichuris suis</name>
    <name type="common">pig whipworm</name>
    <dbReference type="NCBI Taxonomy" id="68888"/>
    <lineage>
        <taxon>Eukaryota</taxon>
        <taxon>Metazoa</taxon>
        <taxon>Ecdysozoa</taxon>
        <taxon>Nematoda</taxon>
        <taxon>Enoplea</taxon>
        <taxon>Dorylaimia</taxon>
        <taxon>Trichinellida</taxon>
        <taxon>Trichuridae</taxon>
        <taxon>Trichuris</taxon>
    </lineage>
</organism>
<sequence>MIEFGPKQGRIPLPDNPVLPEGFRGTELPSPVELVVSEKPVNSPSLQTSASTLWAAILIMHLNFTVLLYYYPDSFLSKPVGCKPAKQRPSSCFLPARANLLRQQAICARYTRQQEKLVIHCEASSAADGEFASQISTQTSPDSLWNPLLRRLNLTRGREPADEVRTANVEGFCEFSCRHY</sequence>
<evidence type="ECO:0000313" key="1">
    <source>
        <dbReference type="EMBL" id="KFD49587.1"/>
    </source>
</evidence>
<evidence type="ECO:0000313" key="2">
    <source>
        <dbReference type="Proteomes" id="UP000030764"/>
    </source>
</evidence>
<reference evidence="1 2" key="1">
    <citation type="journal article" date="2014" name="Nat. Genet.">
        <title>Genome and transcriptome of the porcine whipworm Trichuris suis.</title>
        <authorList>
            <person name="Jex A.R."/>
            <person name="Nejsum P."/>
            <person name="Schwarz E.M."/>
            <person name="Hu L."/>
            <person name="Young N.D."/>
            <person name="Hall R.S."/>
            <person name="Korhonen P.K."/>
            <person name="Liao S."/>
            <person name="Thamsborg S."/>
            <person name="Xia J."/>
            <person name="Xu P."/>
            <person name="Wang S."/>
            <person name="Scheerlinck J.P."/>
            <person name="Hofmann A."/>
            <person name="Sternberg P.W."/>
            <person name="Wang J."/>
            <person name="Gasser R.B."/>
        </authorList>
    </citation>
    <scope>NUCLEOTIDE SEQUENCE [LARGE SCALE GENOMIC DNA]</scope>
    <source>
        <strain evidence="1">DCEP-RM93M</strain>
    </source>
</reference>
<dbReference type="AlphaFoldDB" id="A0A085LX91"/>